<keyword evidence="4" id="KW-0964">Secreted</keyword>
<evidence type="ECO:0000256" key="9">
    <source>
        <dbReference type="PROSITE-ProRule" id="PRU00090"/>
    </source>
</evidence>
<dbReference type="Pfam" id="PF01392">
    <property type="entry name" value="Fz"/>
    <property type="match status" value="1"/>
</dbReference>
<comment type="subcellular location">
    <subcellularLocation>
        <location evidence="1">Secreted</location>
    </subcellularLocation>
</comment>
<evidence type="ECO:0000259" key="11">
    <source>
        <dbReference type="PROSITE" id="PS50038"/>
    </source>
</evidence>
<dbReference type="InterPro" id="IPR020067">
    <property type="entry name" value="Frizzled_dom"/>
</dbReference>
<dbReference type="AlphaFoldDB" id="A0A8J2JZ75"/>
<dbReference type="InterPro" id="IPR018933">
    <property type="entry name" value="Netrin_module_non-TIMP"/>
</dbReference>
<keyword evidence="7" id="KW-0221">Differentiation</keyword>
<dbReference type="Proteomes" id="UP000708208">
    <property type="component" value="Unassembled WGS sequence"/>
</dbReference>
<dbReference type="PANTHER" id="PTHR11309">
    <property type="entry name" value="FRIZZLED"/>
    <property type="match status" value="1"/>
</dbReference>
<keyword evidence="6" id="KW-0732">Signal</keyword>
<feature type="disulfide bond" evidence="9">
    <location>
        <begin position="131"/>
        <end position="155"/>
    </location>
</feature>
<protein>
    <submittedName>
        <fullName evidence="13">Uncharacterized protein</fullName>
    </submittedName>
</protein>
<evidence type="ECO:0000256" key="3">
    <source>
        <dbReference type="ARBA" id="ARBA00022473"/>
    </source>
</evidence>
<feature type="domain" description="FZ" evidence="11">
    <location>
        <begin position="51"/>
        <end position="168"/>
    </location>
</feature>
<evidence type="ECO:0000256" key="4">
    <source>
        <dbReference type="ARBA" id="ARBA00022525"/>
    </source>
</evidence>
<gene>
    <name evidence="13" type="ORF">AFUS01_LOCUS16849</name>
</gene>
<evidence type="ECO:0000259" key="12">
    <source>
        <dbReference type="PROSITE" id="PS50189"/>
    </source>
</evidence>
<dbReference type="InterPro" id="IPR015526">
    <property type="entry name" value="Frizzled/SFRP"/>
</dbReference>
<comment type="similarity">
    <text evidence="2">Belongs to the secreted frizzled-related protein (sFRP) family.</text>
</comment>
<dbReference type="EMBL" id="CAJVCH010157465">
    <property type="protein sequence ID" value="CAG7728039.1"/>
    <property type="molecule type" value="Genomic_DNA"/>
</dbReference>
<proteinExistence type="inferred from homology"/>
<dbReference type="GO" id="GO:0017147">
    <property type="term" value="F:Wnt-protein binding"/>
    <property type="evidence" value="ECO:0007669"/>
    <property type="project" value="TreeGrafter"/>
</dbReference>
<feature type="compositionally biased region" description="Basic residues" evidence="10">
    <location>
        <begin position="324"/>
        <end position="340"/>
    </location>
</feature>
<accession>A0A8J2JZ75</accession>
<evidence type="ECO:0000313" key="13">
    <source>
        <dbReference type="EMBL" id="CAG7728039.1"/>
    </source>
</evidence>
<sequence>MTFSWTFRRLSIRTVWIVILVTICVHLSHEHTFFSPSLEEWEAMPRSGSYGSGHTCADIPLNFTLCKDIGYTKMMIPNLLGHDSLQEADYHAKSWVPLLGLQCHQDTQLFLCSLFSPICLDRPIYPCRSLCQGVQQGCEPRMLAYKYPWPSMLKCDQFPEDHDLCIRPGAANTADKTDDPECPACHQAHTCENIVDNFCRADFVFRAKFKRSRGSTLEFRRGRWFKPRDSRRPRDFRSLGLEPKDNCCNNQLRPGQPYIVMGITKGDQRVITFVMPWNGKDKHGSFQVLKNAVRTFRSMDCSNPLPMSVIATGESEGTTVGTGRNRRKRNKKGNARRRSRQYGGCRVSTRGKNQ</sequence>
<evidence type="ECO:0000256" key="6">
    <source>
        <dbReference type="ARBA" id="ARBA00022729"/>
    </source>
</evidence>
<dbReference type="GO" id="GO:0005615">
    <property type="term" value="C:extracellular space"/>
    <property type="evidence" value="ECO:0007669"/>
    <property type="project" value="TreeGrafter"/>
</dbReference>
<dbReference type="PANTHER" id="PTHR11309:SF148">
    <property type="entry name" value="SECRETED FRIZZLED-RELATED PROTEIN 1"/>
    <property type="match status" value="1"/>
</dbReference>
<keyword evidence="8 9" id="KW-1015">Disulfide bond</keyword>
<dbReference type="GO" id="GO:0035567">
    <property type="term" value="P:non-canonical Wnt signaling pathway"/>
    <property type="evidence" value="ECO:0007669"/>
    <property type="project" value="TreeGrafter"/>
</dbReference>
<keyword evidence="14" id="KW-1185">Reference proteome</keyword>
<keyword evidence="3" id="KW-0217">Developmental protein</keyword>
<organism evidence="13 14">
    <name type="scientific">Allacma fusca</name>
    <dbReference type="NCBI Taxonomy" id="39272"/>
    <lineage>
        <taxon>Eukaryota</taxon>
        <taxon>Metazoa</taxon>
        <taxon>Ecdysozoa</taxon>
        <taxon>Arthropoda</taxon>
        <taxon>Hexapoda</taxon>
        <taxon>Collembola</taxon>
        <taxon>Symphypleona</taxon>
        <taxon>Sminthuridae</taxon>
        <taxon>Allacma</taxon>
    </lineage>
</organism>
<feature type="compositionally biased region" description="Low complexity" evidence="10">
    <location>
        <begin position="312"/>
        <end position="323"/>
    </location>
</feature>
<evidence type="ECO:0000256" key="8">
    <source>
        <dbReference type="ARBA" id="ARBA00023157"/>
    </source>
</evidence>
<feature type="disulfide bond" evidence="9">
    <location>
        <begin position="66"/>
        <end position="112"/>
    </location>
</feature>
<reference evidence="13" key="1">
    <citation type="submission" date="2021-06" db="EMBL/GenBank/DDBJ databases">
        <authorList>
            <person name="Hodson N. C."/>
            <person name="Mongue J. A."/>
            <person name="Jaron S. K."/>
        </authorList>
    </citation>
    <scope>NUCLEOTIDE SEQUENCE</scope>
</reference>
<evidence type="ECO:0000256" key="10">
    <source>
        <dbReference type="SAM" id="MobiDB-lite"/>
    </source>
</evidence>
<dbReference type="GO" id="GO:0030154">
    <property type="term" value="P:cell differentiation"/>
    <property type="evidence" value="ECO:0007669"/>
    <property type="project" value="UniProtKB-KW"/>
</dbReference>
<dbReference type="GO" id="GO:0060070">
    <property type="term" value="P:canonical Wnt signaling pathway"/>
    <property type="evidence" value="ECO:0007669"/>
    <property type="project" value="TreeGrafter"/>
</dbReference>
<dbReference type="OrthoDB" id="10053709at2759"/>
<evidence type="ECO:0000256" key="1">
    <source>
        <dbReference type="ARBA" id="ARBA00004613"/>
    </source>
</evidence>
<keyword evidence="5" id="KW-0879">Wnt signaling pathway</keyword>
<evidence type="ECO:0000256" key="2">
    <source>
        <dbReference type="ARBA" id="ARBA00010054"/>
    </source>
</evidence>
<dbReference type="Pfam" id="PF01759">
    <property type="entry name" value="NTR"/>
    <property type="match status" value="1"/>
</dbReference>
<feature type="domain" description="NTR" evidence="12">
    <location>
        <begin position="182"/>
        <end position="301"/>
    </location>
</feature>
<dbReference type="InterPro" id="IPR001134">
    <property type="entry name" value="Netrin_domain"/>
</dbReference>
<dbReference type="PROSITE" id="PS50189">
    <property type="entry name" value="NTR"/>
    <property type="match status" value="1"/>
</dbReference>
<comment type="caution">
    <text evidence="13">The sequence shown here is derived from an EMBL/GenBank/DDBJ whole genome shotgun (WGS) entry which is preliminary data.</text>
</comment>
<dbReference type="PROSITE" id="PS50038">
    <property type="entry name" value="FZ"/>
    <property type="match status" value="1"/>
</dbReference>
<feature type="region of interest" description="Disordered" evidence="10">
    <location>
        <begin position="312"/>
        <end position="354"/>
    </location>
</feature>
<evidence type="ECO:0000256" key="7">
    <source>
        <dbReference type="ARBA" id="ARBA00022782"/>
    </source>
</evidence>
<evidence type="ECO:0000313" key="14">
    <source>
        <dbReference type="Proteomes" id="UP000708208"/>
    </source>
</evidence>
<dbReference type="FunFam" id="1.10.2000.10:FF:000001">
    <property type="entry name" value="secreted frizzled-related protein 2"/>
    <property type="match status" value="1"/>
</dbReference>
<dbReference type="SMART" id="SM00063">
    <property type="entry name" value="FRI"/>
    <property type="match status" value="1"/>
</dbReference>
<evidence type="ECO:0000256" key="5">
    <source>
        <dbReference type="ARBA" id="ARBA00022687"/>
    </source>
</evidence>
<comment type="caution">
    <text evidence="9">Lacks conserved residue(s) required for the propagation of feature annotation.</text>
</comment>
<name>A0A8J2JZ75_9HEXA</name>